<dbReference type="PROSITE" id="PS50075">
    <property type="entry name" value="CARRIER"/>
    <property type="match status" value="5"/>
</dbReference>
<feature type="domain" description="Carrier" evidence="6">
    <location>
        <begin position="3946"/>
        <end position="4023"/>
    </location>
</feature>
<evidence type="ECO:0000313" key="8">
    <source>
        <dbReference type="Proteomes" id="UP000054007"/>
    </source>
</evidence>
<evidence type="ECO:0000313" key="7">
    <source>
        <dbReference type="EMBL" id="KIY67738.1"/>
    </source>
</evidence>
<dbReference type="SUPFAM" id="SSF47336">
    <property type="entry name" value="ACP-like"/>
    <property type="match status" value="5"/>
</dbReference>
<dbReference type="Pfam" id="PF00550">
    <property type="entry name" value="PP-binding"/>
    <property type="match status" value="5"/>
</dbReference>
<dbReference type="InterPro" id="IPR042099">
    <property type="entry name" value="ANL_N_sf"/>
</dbReference>
<keyword evidence="3" id="KW-0597">Phosphoprotein</keyword>
<comment type="pathway">
    <text evidence="1">Siderophore biosynthesis.</text>
</comment>
<feature type="compositionally biased region" description="Polar residues" evidence="5">
    <location>
        <begin position="3928"/>
        <end position="3939"/>
    </location>
</feature>
<dbReference type="InterPro" id="IPR020806">
    <property type="entry name" value="PKS_PP-bd"/>
</dbReference>
<dbReference type="Gene3D" id="3.40.50.12780">
    <property type="entry name" value="N-terminal domain of ligase-like"/>
    <property type="match status" value="3"/>
</dbReference>
<name>A0A0D7BB42_9AGAR</name>
<dbReference type="GO" id="GO:0031177">
    <property type="term" value="F:phosphopantetheine binding"/>
    <property type="evidence" value="ECO:0007669"/>
    <property type="project" value="InterPro"/>
</dbReference>
<evidence type="ECO:0000256" key="3">
    <source>
        <dbReference type="ARBA" id="ARBA00022553"/>
    </source>
</evidence>
<dbReference type="InterPro" id="IPR036736">
    <property type="entry name" value="ACP-like_sf"/>
</dbReference>
<dbReference type="Proteomes" id="UP000054007">
    <property type="component" value="Unassembled WGS sequence"/>
</dbReference>
<gene>
    <name evidence="7" type="ORF">CYLTODRAFT_490369</name>
</gene>
<dbReference type="Gene3D" id="3.30.300.30">
    <property type="match status" value="2"/>
</dbReference>
<dbReference type="GO" id="GO:0005737">
    <property type="term" value="C:cytoplasm"/>
    <property type="evidence" value="ECO:0007669"/>
    <property type="project" value="TreeGrafter"/>
</dbReference>
<dbReference type="OrthoDB" id="416786at2759"/>
<accession>A0A0D7BB42</accession>
<dbReference type="SUPFAM" id="SSF52777">
    <property type="entry name" value="CoA-dependent acyltransferases"/>
    <property type="match status" value="10"/>
</dbReference>
<dbReference type="InterPro" id="IPR001242">
    <property type="entry name" value="Condensation_dom"/>
</dbReference>
<feature type="region of interest" description="Disordered" evidence="5">
    <location>
        <begin position="3928"/>
        <end position="3947"/>
    </location>
</feature>
<feature type="domain" description="Carrier" evidence="6">
    <location>
        <begin position="2872"/>
        <end position="2948"/>
    </location>
</feature>
<keyword evidence="2" id="KW-0596">Phosphopantetheine</keyword>
<evidence type="ECO:0000256" key="1">
    <source>
        <dbReference type="ARBA" id="ARBA00004924"/>
    </source>
</evidence>
<evidence type="ECO:0000256" key="2">
    <source>
        <dbReference type="ARBA" id="ARBA00022450"/>
    </source>
</evidence>
<sequence length="4485" mass="490840">MQTLPHTQIPSFYPGGVAGGQAVLSVTCNEPRADNAAFANVLRILLGGTGEFAFRQGESTFVRANSLEEGQSSETLQTYNITDVVGHELVEAQLSSADDKSAPINLELPVAFHIEVRGTSVQLAYAQDRVPHPLAQRLLDLYVSKSSSSASQDKAVHSESLTRRVLDFCKSRVVSSSVAPPKAEAFSTINYPPAPYPTATTKHVLLHDGFLEAAAKYSDAIAVDFLSAEGHPVQRSSLSYAELENQSLRLAQVLRGLLGSKTSVVPLALPPSIELYVGYLGVLRSGNAFCPLPGLDNAPASRLVELVQDVAAPIVLGHTPRPEWMAPLTGVVWLDISKLGDLKTDVTSWSSPKCDDLAYVLFTSGSTGKPKGVQIEHLSVSASIASHLAARGLPRDTRWFQFAASTFDPSLMEIFCNFWSGTTVCAADRQRFLTDPEATVRELGCTHMMATPSMAAMLRPEKIGKNFELWTMGEKLSNQVIRAFSRPDDGYVLFNAYGPTEASINVTLRFHPSNESGARLGSPISTASIVILHPNEPKLVPMGFPGELGLHGVQLARGYLDMPEKTAEAFIHVPDIGRVYRTGDRARIVVDAHGEWNCVEYLGRMGMDQVKLSGRRVELGEIDAVLSAAPGIRAAYSAIISEQLYALITPADKDLIEIVENAANTNLPSHMRPVGYYLNDSIPQSTAGKADRKAIARLIQSRLEEERVAGQDEDISDVDTTTLSRVIQLISSISDLDERQISPSASLLSLGIDSLRGVKLLRLLREAGIGSPTIQDLLGTATPASVVRALLESHEQLVDAAPHHDGLIANFVTEATPTVRLELGLSDEDSLPPFLPVTPMQASVLALWLREPTAYLNHSVYHLTPSIDLIRFKAAWNTVVERTPILRTSFAIISHSDISPFAQIVHPRSLADWVDQESSDISKLTEEYLGSVPDRISLQTPWATALLRNQDSTQTRFVLTLHHSLFDGASLAMMLEELFNIYEGSNTQLRREGIEYSVHDALDVDDVASEEYWKKELDGYSQAAFPDLSGLRQHCKTPGHHTSIMTSTISYQQLQDGSRVLETSPLAILQAAWGLLLVTYSEAETPDILFGSIVGGRMTDELEHTVGPVFSAVPIRIRDADTTSTSEMLSQLVGKNASALRHRYPSLKVLSGENGIIYDTTIALQNFAQGTSETDLWSESEYPPMRTEFAVVLEIWIKADNSLTLRATCSNNVLVPPASEVMLHQFDNMLSTILSGTNTNEPLLNIITKIPRELISAVNSTPRTVDTQSRTLIHHEFEQNARQNPNALALWFKQDLDRPEHDLRWTYAEVDASANRIANYIIKSFGDVRDQAIPICMEKCPEIIIAMLGILKAGAAWCPIDFASPDQRKHDLIARAGGPLVIVQNQENFQRLQVVRPDGVEMIAMDDRRLLVCDDEAPIVNVSPSHLAYLIWTSGTTGLPKGVPIEHRAAVQALTVLQEVIPWKETGVRVLNFSANTFDVSILDVFYALGASCGALCTSPKEILVGQFDDAVNAFVATHAFLTPAFMAQWSLMQCLSLEALISIGEKLPDPVADKWCRPGVVSLNTYGPAEATIIATYRRFEPEEATKAQNVGLPLETISCFVIKDGRVVPRGGVGELALGGYQNARGYHRQPDMTAKKFIDHDVAGKVYMTGDVVRILHDGTCEFVGRNDDLVKLGGIRVELSEISTSIKGCDPAVLDVTTMQLSRPDRPRKVICTFLAAPSVPSDKNLCESADAVLLAKAARAQAEQTLPDYMNPTIFLVVKRLPLTPSNKIDRKALAADYASLDINAWEEKNGDVNTGPVEWSVTEQRIRKVVAELTDFAEEQITKTTSFRGLGVDSLRAVQLVSRLRKAGITVTVQDTMNHSTPVRLARHADAQLNAEEPIHAPQSQALKDFEATWRPAVQREIRNVEFVLPCTPLQEGMLGETTKDPTAYWSHRLFALQDSVDVNALEAAWEKAASKIEALRTVFVPAAAYSPFEIIGTDWSPIFIQLVLRNISIQFSTERCLAKDIDRRSKEIAATVMRAWTDSRRPPWSVSIFEDETNCRTMLLDMHHSLYDGDAVDFILEDVQLCYLNKALPRRLQLSSALSASLFAVDPKTSSTFWEETLAPFAEPDAAAWPILLDHTPTIEEAKQFSSRPFDCDRALLSSVASQLNVSISHLLQAAWSIVMSSYMHTDKVVFGETLSLRIGNPTLETAAAPLITTTPVVARVAEDVSVGSLIKDLADLANRSASSRLVSSQKIRKVLQRNLDQPVFPVIFVMYFDTENADGSKLKESEYIWSAPSIATLSVEHPVAINVYASEKTIKVDVLGNGAYMSADHVEVMSRQFEAILRQALAHTDAPIGDILNNLDESLLSVIPSVEKAVPASLTHWLELRAQQTPEQVAITSHEEGAWSFGKLNEASNGVAHWLHAKRDKGVVAVCAPLSIESIIHELGILKSGSTFVSIDSNLRGTCKRLAARAVEATIVLTTADFIETFDQMDDLEVVDFTTSTHRANITSPAAATYQAAPVAVLSLKSSSQKPSTISVLSAESINSVIEGLVDTLPDALPTDTFVAWSPPALGVHLTELLLPIRLGTPIAIVSARELQSDLTATLNLLGTTHALLPSAWIQEQGIELSSMASLRCALLIGGSPPSSAVEHAANQTVLHVVGFNETSGIVSTYRHRQLTLPLVGHPIPQATTCVIHQGSMKTALRGESGELCFGGPSMALGYLRGVKTASIETTHGKLWRTGKRGRMLANGVIQDLGYFDQTIEHHAISEAMSAASSHSIRVHTASLNHPAGVVKYSVSFVSRSWDCMGTTHASISEQDVPLSQTLRRNCDPRMTPDLVIPLTHIPLGVPLSGEVDVRALGRIFASLPVDALRNQVQKTTASRNLTADEEKLRTILSASTGIPEASIQAGTSTLELGIDSLTAISISFKLKTAGFLIPPHIITAGPTLEKLARSSKAKIARETHVIDINVDEEMKKQITGAFDVASVSHVWRSLPMQEGLVARTLNSEAPVYVNHFVLRLTDADPDRLHAAFDATIGSNEILHTCFVSTENHILQVVLDRYESLWMPDSYNDNPLAALREDIPKTEHDIVQNMSTRPPLRLALYTGPDAAYLVLTMHHALYDGESLPMLLAEVRERYSNSFETVRPPPSRLLEYVYSQSQEAAQIFYTEYLQDIVPPQSVSLVGNSLHHETKLGLTLADLERTSRIFKINTHMLLLTAFGVALGEMQAYTDVVVGVVLSGRGVLVDGIESMLAPCITTVPVRVQATETALFVDTAHRVQQETESVFEHQHTPLRLIQRWIGSELFNTLFSFSKSDVTPEHRLWESVESKAVLDYPLALAVEANTTTGEVLLRSGHFSTFANSAKVKKLMLRMEDLLCNPHQRVQGLVKEKARTLAPAYEQEWTDHERTIQRVVAKICRIESKLVCKDTSFLHLGIDSITSIRLAQALREEGIDVPTFAIMQNPCLGALAIFLSSGNAKSVRDEAQREFEALQVALKDTYSDKIVLLSADDSIQTIYPATPLQVGMLTQSISSPELLYTVHHAFQLAPGTSSDRLREAWEKVIQGTDILRSSFTTTDDAQFPWIAAVHGKTSLKWNEHVVESEDEVTKVAKDIEKCVGFNTEEAFEEPPIAFHLISSSQLTVLIAVVHHCLYDGLSFGYIVEDVAAAYKSLAPYPRPQFTAAVPLILYSSRDTEDFWKNRLLGFVAQPLPRIESGFSKVHLAKAGLEMDEDAVESVKAAGVTVQAVALLAWGKVHSTICKSLDIVFGQVVAGRSIELDDALHASGPLFNTIPFRFTLSDPSLTNLEALQAQHELNIQAEPRQHVPLRQIQKDWRMCMATGEALFDTLFVFQQGTEKSEARSSLWSGYRISEEASAQYPLNVEIVHTGKRIEVHAGCKSDVFSQDGLREVLQLFCDAFLDIVRNTDETVVSFPTALSTIAPTQPATTSQQAKADTEAGRDATTTERVLRTVFAEVCNIPEEKVGLGTPLYALGMDSVSAIQIAAKCRGEHGLDVSVTDIFVGETIAGIAAACDAASSSEKVQHKKVEVTVFEEERAKVLKILQTEESAIVDVLPVLAGQRYHLASWLRSGGTFYQPVFAYKVGSGILVDQLRNAWFALQERHSILRTAFAATSEQAVYQVVFQDTHKDSWRIVEGEGEFDACIKQEVKALYGQPSDVSRPPAQAVLVRVGDECALLLSMHHATYDAWSVPHFIADLNALLVNAACKSTVNFSDFVRVIGEKDVDAETAFWGSALEGAKATLLKPKYEDPAPLTQVFARASDVVTNAEGVNAACQAKGTSLQAVALAAWGKIATRMTGVDSPVLGVYHTGRAATFDGLATLAGPCVNVLPMQIPEGDNASSFIQSQLGKRTRFEHSAVGDIVKQLGLTSEPLFNVFVNLMWHGDKIRSVREGGLALENYSVGVPWDYVSHEPFVMNSTVDAMDCSYLPEAGLYADVVLNAQKNSLGVAVRCNETLMRKDELEEIVKLFGQEVGKIVSAL</sequence>
<evidence type="ECO:0000259" key="6">
    <source>
        <dbReference type="PROSITE" id="PS50075"/>
    </source>
</evidence>
<dbReference type="SMART" id="SM00823">
    <property type="entry name" value="PKS_PP"/>
    <property type="match status" value="5"/>
</dbReference>
<dbReference type="CDD" id="cd19542">
    <property type="entry name" value="CT_NRPS-like"/>
    <property type="match status" value="1"/>
</dbReference>
<dbReference type="SUPFAM" id="SSF56801">
    <property type="entry name" value="Acetyl-CoA synthetase-like"/>
    <property type="match status" value="3"/>
</dbReference>
<dbReference type="CDD" id="cd05918">
    <property type="entry name" value="A_NRPS_SidN3_like"/>
    <property type="match status" value="1"/>
</dbReference>
<keyword evidence="4" id="KW-0436">Ligase</keyword>
<dbReference type="PROSITE" id="PS00455">
    <property type="entry name" value="AMP_BINDING"/>
    <property type="match status" value="2"/>
</dbReference>
<dbReference type="PANTHER" id="PTHR45527">
    <property type="entry name" value="NONRIBOSOMAL PEPTIDE SYNTHETASE"/>
    <property type="match status" value="1"/>
</dbReference>
<dbReference type="FunFam" id="3.30.300.30:FF:000015">
    <property type="entry name" value="Nonribosomal peptide synthase SidD"/>
    <property type="match status" value="1"/>
</dbReference>
<dbReference type="InterPro" id="IPR020845">
    <property type="entry name" value="AMP-binding_CS"/>
</dbReference>
<dbReference type="Gene3D" id="3.30.559.30">
    <property type="entry name" value="Nonribosomal peptide synthetase, condensation domain"/>
    <property type="match status" value="5"/>
</dbReference>
<dbReference type="InterPro" id="IPR045851">
    <property type="entry name" value="AMP-bd_C_sf"/>
</dbReference>
<dbReference type="GO" id="GO:0016874">
    <property type="term" value="F:ligase activity"/>
    <property type="evidence" value="ECO:0007669"/>
    <property type="project" value="UniProtKB-KW"/>
</dbReference>
<dbReference type="GO" id="GO:0044550">
    <property type="term" value="P:secondary metabolite biosynthetic process"/>
    <property type="evidence" value="ECO:0007669"/>
    <property type="project" value="TreeGrafter"/>
</dbReference>
<feature type="domain" description="Carrier" evidence="6">
    <location>
        <begin position="720"/>
        <end position="794"/>
    </location>
</feature>
<evidence type="ECO:0000256" key="4">
    <source>
        <dbReference type="ARBA" id="ARBA00022598"/>
    </source>
</evidence>
<organism evidence="7 8">
    <name type="scientific">Cylindrobasidium torrendii FP15055 ss-10</name>
    <dbReference type="NCBI Taxonomy" id="1314674"/>
    <lineage>
        <taxon>Eukaryota</taxon>
        <taxon>Fungi</taxon>
        <taxon>Dikarya</taxon>
        <taxon>Basidiomycota</taxon>
        <taxon>Agaricomycotina</taxon>
        <taxon>Agaricomycetes</taxon>
        <taxon>Agaricomycetidae</taxon>
        <taxon>Agaricales</taxon>
        <taxon>Marasmiineae</taxon>
        <taxon>Physalacriaceae</taxon>
        <taxon>Cylindrobasidium</taxon>
    </lineage>
</organism>
<dbReference type="STRING" id="1314674.A0A0D7BB42"/>
<dbReference type="EMBL" id="KN880518">
    <property type="protein sequence ID" value="KIY67738.1"/>
    <property type="molecule type" value="Genomic_DNA"/>
</dbReference>
<dbReference type="Gene3D" id="1.10.1200.10">
    <property type="entry name" value="ACP-like"/>
    <property type="match status" value="4"/>
</dbReference>
<dbReference type="Pfam" id="PF00668">
    <property type="entry name" value="Condensation"/>
    <property type="match status" value="5"/>
</dbReference>
<evidence type="ECO:0000256" key="5">
    <source>
        <dbReference type="SAM" id="MobiDB-lite"/>
    </source>
</evidence>
<dbReference type="Gene3D" id="3.30.559.10">
    <property type="entry name" value="Chloramphenicol acetyltransferase-like domain"/>
    <property type="match status" value="5"/>
</dbReference>
<dbReference type="InterPro" id="IPR000873">
    <property type="entry name" value="AMP-dep_synth/lig_dom"/>
</dbReference>
<keyword evidence="8" id="KW-1185">Reference proteome</keyword>
<protein>
    <submittedName>
        <fullName evidence="7">Putative peptide synthetase</fullName>
    </submittedName>
</protein>
<feature type="domain" description="Carrier" evidence="6">
    <location>
        <begin position="3389"/>
        <end position="3465"/>
    </location>
</feature>
<feature type="domain" description="Carrier" evidence="6">
    <location>
        <begin position="1806"/>
        <end position="1879"/>
    </location>
</feature>
<proteinExistence type="predicted"/>
<dbReference type="InterPro" id="IPR009081">
    <property type="entry name" value="PP-bd_ACP"/>
</dbReference>
<dbReference type="FunFam" id="3.40.50.12780:FF:000024">
    <property type="entry name" value="Nonribosomal siderophore peptide synthase SidC"/>
    <property type="match status" value="1"/>
</dbReference>
<dbReference type="GO" id="GO:0043041">
    <property type="term" value="P:amino acid activation for nonribosomal peptide biosynthetic process"/>
    <property type="evidence" value="ECO:0007669"/>
    <property type="project" value="TreeGrafter"/>
</dbReference>
<dbReference type="InterPro" id="IPR023213">
    <property type="entry name" value="CAT-like_dom_sf"/>
</dbReference>
<dbReference type="PROSITE" id="PS00012">
    <property type="entry name" value="PHOSPHOPANTETHEINE"/>
    <property type="match status" value="3"/>
</dbReference>
<dbReference type="PANTHER" id="PTHR45527:SF2">
    <property type="entry name" value="FERRICROCIN SYNTHETASE (NONRIBOSOMAL PEPTIDE SIDEROPHORE SYNTHASE ) (EUROFUNG)"/>
    <property type="match status" value="1"/>
</dbReference>
<reference evidence="7 8" key="1">
    <citation type="journal article" date="2015" name="Fungal Genet. Biol.">
        <title>Evolution of novel wood decay mechanisms in Agaricales revealed by the genome sequences of Fistulina hepatica and Cylindrobasidium torrendii.</title>
        <authorList>
            <person name="Floudas D."/>
            <person name="Held B.W."/>
            <person name="Riley R."/>
            <person name="Nagy L.G."/>
            <person name="Koehler G."/>
            <person name="Ransdell A.S."/>
            <person name="Younus H."/>
            <person name="Chow J."/>
            <person name="Chiniquy J."/>
            <person name="Lipzen A."/>
            <person name="Tritt A."/>
            <person name="Sun H."/>
            <person name="Haridas S."/>
            <person name="LaButti K."/>
            <person name="Ohm R.A."/>
            <person name="Kues U."/>
            <person name="Blanchette R.A."/>
            <person name="Grigoriev I.V."/>
            <person name="Minto R.E."/>
            <person name="Hibbett D.S."/>
        </authorList>
    </citation>
    <scope>NUCLEOTIDE SEQUENCE [LARGE SCALE GENOMIC DNA]</scope>
    <source>
        <strain evidence="7 8">FP15055 ss-10</strain>
    </source>
</reference>
<dbReference type="Pfam" id="PF00501">
    <property type="entry name" value="AMP-binding"/>
    <property type="match status" value="3"/>
</dbReference>
<dbReference type="InterPro" id="IPR006162">
    <property type="entry name" value="Ppantetheine_attach_site"/>
</dbReference>